<keyword evidence="2" id="KW-1185">Reference proteome</keyword>
<proteinExistence type="predicted"/>
<evidence type="ECO:0008006" key="3">
    <source>
        <dbReference type="Google" id="ProtNLM"/>
    </source>
</evidence>
<dbReference type="AlphaFoldDB" id="A0A5B7WUC4"/>
<evidence type="ECO:0000313" key="1">
    <source>
        <dbReference type="EMBL" id="QCY47497.1"/>
    </source>
</evidence>
<gene>
    <name evidence="1" type="ORF">GcLGCM259_1779</name>
</gene>
<accession>A0A5B7WUC4</accession>
<dbReference type="Proteomes" id="UP000307000">
    <property type="component" value="Chromosome"/>
</dbReference>
<reference evidence="1 2" key="1">
    <citation type="submission" date="2018-12" db="EMBL/GenBank/DDBJ databases">
        <title>Complete Genome Sequence of Glutamicibacter creatinolyticus strain LGCM259,isolated from an abscess of a 12-year-old mare in Italy.</title>
        <authorList>
            <person name="Santos R.G."/>
            <person name="Silva A.L."/>
            <person name="Seyffert N."/>
            <person name="Castro T.L.P."/>
            <person name="Attili A.R."/>
            <person name="Rifici C."/>
            <person name="Mazzullo G."/>
            <person name="Brenig B."/>
            <person name="Venanzi F."/>
            <person name="Azevedo V."/>
        </authorList>
    </citation>
    <scope>NUCLEOTIDE SEQUENCE [LARGE SCALE GENOMIC DNA]</scope>
    <source>
        <strain evidence="1 2">LGCM 259</strain>
    </source>
</reference>
<dbReference type="RefSeq" id="WP_138177975.1">
    <property type="nucleotide sequence ID" value="NZ_CP034412.1"/>
</dbReference>
<protein>
    <recommendedName>
        <fullName evidence="3">DNA-binding protein</fullName>
    </recommendedName>
</protein>
<organism evidence="1 2">
    <name type="scientific">Glutamicibacter creatinolyticus</name>
    <dbReference type="NCBI Taxonomy" id="162496"/>
    <lineage>
        <taxon>Bacteria</taxon>
        <taxon>Bacillati</taxon>
        <taxon>Actinomycetota</taxon>
        <taxon>Actinomycetes</taxon>
        <taxon>Micrococcales</taxon>
        <taxon>Micrococcaceae</taxon>
        <taxon>Glutamicibacter</taxon>
    </lineage>
</organism>
<sequence>MVGKTQVSVSALPQSATVRHLQNLEQMPERGRIEHTGYIQSVTHVPPGEAPRLTATVVDQLASPGVRRRTAPHVRLLFMGQKRVPGIKPGVKIRYSGMLSLVDQVPTVHNPRYLILPQERPQA</sequence>
<evidence type="ECO:0000313" key="2">
    <source>
        <dbReference type="Proteomes" id="UP000307000"/>
    </source>
</evidence>
<name>A0A5B7WUC4_9MICC</name>
<dbReference type="KEGG" id="gcr:GcLGCM259_1779"/>
<dbReference type="EMBL" id="CP034412">
    <property type="protein sequence ID" value="QCY47497.1"/>
    <property type="molecule type" value="Genomic_DNA"/>
</dbReference>